<dbReference type="InterPro" id="IPR000626">
    <property type="entry name" value="Ubiquitin-like_dom"/>
</dbReference>
<dbReference type="EMBL" id="VUJU01000905">
    <property type="protein sequence ID" value="KAF0767736.1"/>
    <property type="molecule type" value="Genomic_DNA"/>
</dbReference>
<dbReference type="SUPFAM" id="SSF54236">
    <property type="entry name" value="Ubiquitin-like"/>
    <property type="match status" value="1"/>
</dbReference>
<evidence type="ECO:0000313" key="3">
    <source>
        <dbReference type="Proteomes" id="UP000478052"/>
    </source>
</evidence>
<dbReference type="GO" id="GO:0030891">
    <property type="term" value="C:VCB complex"/>
    <property type="evidence" value="ECO:0007669"/>
    <property type="project" value="InterPro"/>
</dbReference>
<dbReference type="AlphaFoldDB" id="A0A6G0ZAV9"/>
<dbReference type="OrthoDB" id="7537057at2759"/>
<dbReference type="InterPro" id="IPR039049">
    <property type="entry name" value="ELOB"/>
</dbReference>
<dbReference type="Proteomes" id="UP000478052">
    <property type="component" value="Unassembled WGS sequence"/>
</dbReference>
<dbReference type="GO" id="GO:0006368">
    <property type="term" value="P:transcription elongation by RNA polymerase II"/>
    <property type="evidence" value="ECO:0007669"/>
    <property type="project" value="InterPro"/>
</dbReference>
<sequence length="161" mass="18396">MAVNYKVLAINFRLFDLVLSKSLYCGKLTINKIRNQNIFSFNLKWFDAFMMIQRKKLTIFTDAKDNISVNELKKIIGCIIKVAPANQQLYYKDEIMDESKTLTECGLNSSIAKAQSPATIGLAVRMENGEFEQLEMVPYSLPPELPYVMKNQETNGQEPPM</sequence>
<evidence type="ECO:0000259" key="1">
    <source>
        <dbReference type="PROSITE" id="PS50053"/>
    </source>
</evidence>
<dbReference type="Pfam" id="PF00240">
    <property type="entry name" value="ubiquitin"/>
    <property type="match status" value="1"/>
</dbReference>
<dbReference type="PROSITE" id="PS50053">
    <property type="entry name" value="UBIQUITIN_2"/>
    <property type="match status" value="1"/>
</dbReference>
<gene>
    <name evidence="2" type="ORF">FWK35_00005123</name>
</gene>
<dbReference type="PANTHER" id="PTHR13248:SF4">
    <property type="entry name" value="ELONGIN B"/>
    <property type="match status" value="1"/>
</dbReference>
<reference evidence="2 3" key="1">
    <citation type="submission" date="2019-08" db="EMBL/GenBank/DDBJ databases">
        <title>Whole genome of Aphis craccivora.</title>
        <authorList>
            <person name="Voronova N.V."/>
            <person name="Shulinski R.S."/>
            <person name="Bandarenka Y.V."/>
            <person name="Zhorov D.G."/>
            <person name="Warner D."/>
        </authorList>
    </citation>
    <scope>NUCLEOTIDE SEQUENCE [LARGE SCALE GENOMIC DNA]</scope>
    <source>
        <strain evidence="2">180601</strain>
        <tissue evidence="2">Whole Body</tissue>
    </source>
</reference>
<name>A0A6G0ZAV9_APHCR</name>
<dbReference type="Gene3D" id="3.10.20.90">
    <property type="entry name" value="Phosphatidylinositol 3-kinase Catalytic Subunit, Chain A, domain 1"/>
    <property type="match status" value="1"/>
</dbReference>
<accession>A0A6G0ZAV9</accession>
<dbReference type="PANTHER" id="PTHR13248">
    <property type="entry name" value="TRANSCRIPTION ELONGATION FACTOR B POLYPEPTIDE 2"/>
    <property type="match status" value="1"/>
</dbReference>
<organism evidence="2 3">
    <name type="scientific">Aphis craccivora</name>
    <name type="common">Cowpea aphid</name>
    <dbReference type="NCBI Taxonomy" id="307492"/>
    <lineage>
        <taxon>Eukaryota</taxon>
        <taxon>Metazoa</taxon>
        <taxon>Ecdysozoa</taxon>
        <taxon>Arthropoda</taxon>
        <taxon>Hexapoda</taxon>
        <taxon>Insecta</taxon>
        <taxon>Pterygota</taxon>
        <taxon>Neoptera</taxon>
        <taxon>Paraneoptera</taxon>
        <taxon>Hemiptera</taxon>
        <taxon>Sternorrhyncha</taxon>
        <taxon>Aphidomorpha</taxon>
        <taxon>Aphidoidea</taxon>
        <taxon>Aphididae</taxon>
        <taxon>Aphidini</taxon>
        <taxon>Aphis</taxon>
        <taxon>Aphis</taxon>
    </lineage>
</organism>
<dbReference type="CDD" id="cd01788">
    <property type="entry name" value="Ubl_ElonginB"/>
    <property type="match status" value="1"/>
</dbReference>
<evidence type="ECO:0000313" key="2">
    <source>
        <dbReference type="EMBL" id="KAF0767736.1"/>
    </source>
</evidence>
<dbReference type="GO" id="GO:0070449">
    <property type="term" value="C:elongin complex"/>
    <property type="evidence" value="ECO:0007669"/>
    <property type="project" value="InterPro"/>
</dbReference>
<keyword evidence="3" id="KW-1185">Reference proteome</keyword>
<feature type="domain" description="Ubiquitin-like" evidence="1">
    <location>
        <begin position="50"/>
        <end position="109"/>
    </location>
</feature>
<proteinExistence type="predicted"/>
<protein>
    <submittedName>
        <fullName evidence="2">Elongin-B-like</fullName>
    </submittedName>
</protein>
<comment type="caution">
    <text evidence="2">The sequence shown here is derived from an EMBL/GenBank/DDBJ whole genome shotgun (WGS) entry which is preliminary data.</text>
</comment>
<dbReference type="InterPro" id="IPR029071">
    <property type="entry name" value="Ubiquitin-like_domsf"/>
</dbReference>